<feature type="non-terminal residue" evidence="2">
    <location>
        <position position="279"/>
    </location>
</feature>
<dbReference type="AlphaFoldDB" id="A0A382V553"/>
<dbReference type="SUPFAM" id="SSF69318">
    <property type="entry name" value="Integrin alpha N-terminal domain"/>
    <property type="match status" value="1"/>
</dbReference>
<organism evidence="2">
    <name type="scientific">marine metagenome</name>
    <dbReference type="NCBI Taxonomy" id="408172"/>
    <lineage>
        <taxon>unclassified sequences</taxon>
        <taxon>metagenomes</taxon>
        <taxon>ecological metagenomes</taxon>
    </lineage>
</organism>
<dbReference type="Pfam" id="PF13517">
    <property type="entry name" value="FG-GAP_3"/>
    <property type="match status" value="2"/>
</dbReference>
<dbReference type="Gene3D" id="2.130.10.130">
    <property type="entry name" value="Integrin alpha, N-terminal"/>
    <property type="match status" value="1"/>
</dbReference>
<dbReference type="PANTHER" id="PTHR16026:SF0">
    <property type="entry name" value="CARTILAGE ACIDIC PROTEIN 1"/>
    <property type="match status" value="1"/>
</dbReference>
<gene>
    <name evidence="2" type="ORF">METZ01_LOCUS394009</name>
</gene>
<reference evidence="2" key="1">
    <citation type="submission" date="2018-05" db="EMBL/GenBank/DDBJ databases">
        <authorList>
            <person name="Lanie J.A."/>
            <person name="Ng W.-L."/>
            <person name="Kazmierczak K.M."/>
            <person name="Andrzejewski T.M."/>
            <person name="Davidsen T.M."/>
            <person name="Wayne K.J."/>
            <person name="Tettelin H."/>
            <person name="Glass J.I."/>
            <person name="Rusch D."/>
            <person name="Podicherti R."/>
            <person name="Tsui H.-C.T."/>
            <person name="Winkler M.E."/>
        </authorList>
    </citation>
    <scope>NUCLEOTIDE SEQUENCE</scope>
</reference>
<sequence length="279" mass="31089">MTTYSKPQFLVTSFLVLVLVDNIFIQSGASVKFTDVIQTSGIQFTHEDGKSYKKYFTETLGSGVALLDYDNDNDLDIYFVNGSSLDNSKTVRAYNHLYRNDGNLTFTDVTMESQTGNQGCGTGVCVGDYNNDGWLDMYVTNFRSNVLYRNNKDGTFTDVTETANVDCQKWSTGCSFSDVDGDGDLDLYVANYVDFSIERHIPCRVNGILAYCSPRVYDGLKDVFFRNNGDGTFTQNTEASGFSYMAGRGLGVIFADYDNDSDPDLYVANDADQDLLYQN</sequence>
<evidence type="ECO:0000313" key="2">
    <source>
        <dbReference type="EMBL" id="SVD41155.1"/>
    </source>
</evidence>
<evidence type="ECO:0008006" key="3">
    <source>
        <dbReference type="Google" id="ProtNLM"/>
    </source>
</evidence>
<proteinExistence type="predicted"/>
<dbReference type="InterPro" id="IPR028994">
    <property type="entry name" value="Integrin_alpha_N"/>
</dbReference>
<dbReference type="EMBL" id="UINC01148971">
    <property type="protein sequence ID" value="SVD41155.1"/>
    <property type="molecule type" value="Genomic_DNA"/>
</dbReference>
<name>A0A382V553_9ZZZZ</name>
<accession>A0A382V553</accession>
<dbReference type="InterPro" id="IPR027039">
    <property type="entry name" value="Crtac1"/>
</dbReference>
<evidence type="ECO:0000256" key="1">
    <source>
        <dbReference type="ARBA" id="ARBA00022729"/>
    </source>
</evidence>
<dbReference type="InterPro" id="IPR013517">
    <property type="entry name" value="FG-GAP"/>
</dbReference>
<dbReference type="PANTHER" id="PTHR16026">
    <property type="entry name" value="CARTILAGE ACIDIC PROTEIN 1"/>
    <property type="match status" value="1"/>
</dbReference>
<keyword evidence="1" id="KW-0732">Signal</keyword>
<protein>
    <recommendedName>
        <fullName evidence="3">ASPIC/UnbV domain-containing protein</fullName>
    </recommendedName>
</protein>